<accession>A0A3G8JUQ3</accession>
<keyword evidence="3" id="KW-0804">Transcription</keyword>
<dbReference type="GO" id="GO:0000976">
    <property type="term" value="F:transcription cis-regulatory region binding"/>
    <property type="evidence" value="ECO:0007669"/>
    <property type="project" value="TreeGrafter"/>
</dbReference>
<dbReference type="Pfam" id="PF00356">
    <property type="entry name" value="LacI"/>
    <property type="match status" value="1"/>
</dbReference>
<dbReference type="AlphaFoldDB" id="A0A3G8JUQ3"/>
<reference evidence="5 6" key="1">
    <citation type="submission" date="2018-11" db="EMBL/GenBank/DDBJ databases">
        <title>Gordonia insulae sp. nov., isolated from an island soil.</title>
        <authorList>
            <person name="Kim Y.S."/>
            <person name="Kim S.B."/>
        </authorList>
    </citation>
    <scope>NUCLEOTIDE SEQUENCE [LARGE SCALE GENOMIC DNA]</scope>
    <source>
        <strain evidence="5 6">MMS17-SY073</strain>
    </source>
</reference>
<keyword evidence="2" id="KW-0238">DNA-binding</keyword>
<evidence type="ECO:0000313" key="5">
    <source>
        <dbReference type="EMBL" id="AZG48465.1"/>
    </source>
</evidence>
<dbReference type="Gene3D" id="3.40.50.2300">
    <property type="match status" value="2"/>
</dbReference>
<dbReference type="Gene3D" id="1.10.260.40">
    <property type="entry name" value="lambda repressor-like DNA-binding domains"/>
    <property type="match status" value="1"/>
</dbReference>
<dbReference type="CDD" id="cd06267">
    <property type="entry name" value="PBP1_LacI_sugar_binding-like"/>
    <property type="match status" value="1"/>
</dbReference>
<dbReference type="SUPFAM" id="SSF47413">
    <property type="entry name" value="lambda repressor-like DNA-binding domains"/>
    <property type="match status" value="1"/>
</dbReference>
<evidence type="ECO:0000259" key="4">
    <source>
        <dbReference type="PROSITE" id="PS50932"/>
    </source>
</evidence>
<dbReference type="PROSITE" id="PS50932">
    <property type="entry name" value="HTH_LACI_2"/>
    <property type="match status" value="1"/>
</dbReference>
<dbReference type="InterPro" id="IPR010982">
    <property type="entry name" value="Lambda_DNA-bd_dom_sf"/>
</dbReference>
<keyword evidence="6" id="KW-1185">Reference proteome</keyword>
<protein>
    <submittedName>
        <fullName evidence="5">HTH-type transcriptional regulator DegA</fullName>
    </submittedName>
</protein>
<dbReference type="EMBL" id="CP033972">
    <property type="protein sequence ID" value="AZG48465.1"/>
    <property type="molecule type" value="Genomic_DNA"/>
</dbReference>
<dbReference type="GO" id="GO:0003700">
    <property type="term" value="F:DNA-binding transcription factor activity"/>
    <property type="evidence" value="ECO:0007669"/>
    <property type="project" value="TreeGrafter"/>
</dbReference>
<dbReference type="SUPFAM" id="SSF53822">
    <property type="entry name" value="Periplasmic binding protein-like I"/>
    <property type="match status" value="1"/>
</dbReference>
<dbReference type="OrthoDB" id="37081at2"/>
<dbReference type="CDD" id="cd01392">
    <property type="entry name" value="HTH_LacI"/>
    <property type="match status" value="1"/>
</dbReference>
<evidence type="ECO:0000256" key="1">
    <source>
        <dbReference type="ARBA" id="ARBA00023015"/>
    </source>
</evidence>
<evidence type="ECO:0000313" key="6">
    <source>
        <dbReference type="Proteomes" id="UP000271469"/>
    </source>
</evidence>
<dbReference type="Pfam" id="PF13377">
    <property type="entry name" value="Peripla_BP_3"/>
    <property type="match status" value="1"/>
</dbReference>
<dbReference type="InterPro" id="IPR000843">
    <property type="entry name" value="HTH_LacI"/>
</dbReference>
<evidence type="ECO:0000256" key="3">
    <source>
        <dbReference type="ARBA" id="ARBA00023163"/>
    </source>
</evidence>
<dbReference type="PANTHER" id="PTHR30146">
    <property type="entry name" value="LACI-RELATED TRANSCRIPTIONAL REPRESSOR"/>
    <property type="match status" value="1"/>
</dbReference>
<name>A0A3G8JUQ3_9ACTN</name>
<dbReference type="RefSeq" id="WP_124710664.1">
    <property type="nucleotide sequence ID" value="NZ_CP033972.1"/>
</dbReference>
<feature type="domain" description="HTH lacI-type" evidence="4">
    <location>
        <begin position="9"/>
        <end position="63"/>
    </location>
</feature>
<organism evidence="5 6">
    <name type="scientific">Gordonia insulae</name>
    <dbReference type="NCBI Taxonomy" id="2420509"/>
    <lineage>
        <taxon>Bacteria</taxon>
        <taxon>Bacillati</taxon>
        <taxon>Actinomycetota</taxon>
        <taxon>Actinomycetes</taxon>
        <taxon>Mycobacteriales</taxon>
        <taxon>Gordoniaceae</taxon>
        <taxon>Gordonia</taxon>
    </lineage>
</organism>
<dbReference type="InterPro" id="IPR046335">
    <property type="entry name" value="LacI/GalR-like_sensor"/>
</dbReference>
<dbReference type="KEGG" id="gom:D7316_05082"/>
<dbReference type="SMART" id="SM00354">
    <property type="entry name" value="HTH_LACI"/>
    <property type="match status" value="1"/>
</dbReference>
<dbReference type="PANTHER" id="PTHR30146:SF155">
    <property type="entry name" value="ALANINE RACEMASE"/>
    <property type="match status" value="1"/>
</dbReference>
<dbReference type="Proteomes" id="UP000271469">
    <property type="component" value="Chromosome"/>
</dbReference>
<sequence length="334" mass="34688">MARKNGGRVTLADVARAAGVSTALVSIVMRGVAGAGDETRARVLSIADEMGYVPDQRARKLRQASSRLLGVIFELREPFHGDLVEETYRVAGEVDYDVVISAVAPSRSEDAALDTVVRERCEAVILLGSRLSDDALAGLAERLPVVVVARDSGAPGVGHVRSDDTAGIGLAVEHLVGLGHRRIVHVDGGDAPGAVDRRAGFSAAMAARGLPTEGTIVAGGLTQIDGARATRDLMTGQVPPTAIVAFNDECATGVIDVLVRSGLRVPEDVSVIGYDDARLASRAPVPLTTVSQDAGELAADAVAGALEMIGGGPPPRIVRRPRLVVRATTAPVRR</sequence>
<evidence type="ECO:0000256" key="2">
    <source>
        <dbReference type="ARBA" id="ARBA00023125"/>
    </source>
</evidence>
<gene>
    <name evidence="5" type="primary">degA_3</name>
    <name evidence="5" type="ORF">D7316_05082</name>
</gene>
<dbReference type="InterPro" id="IPR028082">
    <property type="entry name" value="Peripla_BP_I"/>
</dbReference>
<keyword evidence="1" id="KW-0805">Transcription regulation</keyword>
<proteinExistence type="predicted"/>